<proteinExistence type="predicted"/>
<evidence type="ECO:0000256" key="3">
    <source>
        <dbReference type="ARBA" id="ARBA00022722"/>
    </source>
</evidence>
<sequence>MEAVKKIASWLDGVSPESWAADSMRRDAVIWQLSIIGDAVGGISEETRAAVPEIPWKLIRGLRNNVVQRYFSVDWKIVHNVAAMNVPELERQVRELLQRSYPDIFKRLREEESGAPGDSPGGSHV</sequence>
<evidence type="ECO:0000256" key="2">
    <source>
        <dbReference type="ARBA" id="ARBA00022649"/>
    </source>
</evidence>
<dbReference type="Pfam" id="PF01934">
    <property type="entry name" value="HepT-like"/>
    <property type="match status" value="1"/>
</dbReference>
<dbReference type="GO" id="GO:0000166">
    <property type="term" value="F:nucleotide binding"/>
    <property type="evidence" value="ECO:0007669"/>
    <property type="project" value="UniProtKB-KW"/>
</dbReference>
<gene>
    <name evidence="6" type="ORF">FHS22_000016</name>
</gene>
<evidence type="ECO:0000313" key="7">
    <source>
        <dbReference type="Proteomes" id="UP000562352"/>
    </source>
</evidence>
<keyword evidence="5" id="KW-0378">Hydrolase</keyword>
<name>A0A841CXB9_PLAVE</name>
<dbReference type="Proteomes" id="UP000562352">
    <property type="component" value="Unassembled WGS sequence"/>
</dbReference>
<dbReference type="RefSeq" id="WP_184937124.1">
    <property type="nucleotide sequence ID" value="NZ_BAAAWZ010000001.1"/>
</dbReference>
<dbReference type="InterPro" id="IPR008201">
    <property type="entry name" value="HepT-like"/>
</dbReference>
<keyword evidence="2" id="KW-1277">Toxin-antitoxin system</keyword>
<keyword evidence="3" id="KW-0540">Nuclease</keyword>
<dbReference type="PANTHER" id="PTHR34139">
    <property type="entry name" value="UPF0331 PROTEIN MJ0127"/>
    <property type="match status" value="1"/>
</dbReference>
<organism evidence="6 7">
    <name type="scientific">Planomonospora venezuelensis</name>
    <dbReference type="NCBI Taxonomy" id="1999"/>
    <lineage>
        <taxon>Bacteria</taxon>
        <taxon>Bacillati</taxon>
        <taxon>Actinomycetota</taxon>
        <taxon>Actinomycetes</taxon>
        <taxon>Streptosporangiales</taxon>
        <taxon>Streptosporangiaceae</taxon>
        <taxon>Planomonospora</taxon>
    </lineage>
</organism>
<evidence type="ECO:0000256" key="4">
    <source>
        <dbReference type="ARBA" id="ARBA00022741"/>
    </source>
</evidence>
<dbReference type="PANTHER" id="PTHR34139:SF1">
    <property type="entry name" value="RNASE MJ1380-RELATED"/>
    <property type="match status" value="1"/>
</dbReference>
<dbReference type="GO" id="GO:0004540">
    <property type="term" value="F:RNA nuclease activity"/>
    <property type="evidence" value="ECO:0007669"/>
    <property type="project" value="InterPro"/>
</dbReference>
<evidence type="ECO:0000256" key="1">
    <source>
        <dbReference type="ARBA" id="ARBA00022553"/>
    </source>
</evidence>
<keyword evidence="1" id="KW-0597">Phosphoprotein</keyword>
<keyword evidence="4" id="KW-0547">Nucleotide-binding</keyword>
<dbReference type="AlphaFoldDB" id="A0A841CXB9"/>
<dbReference type="InterPro" id="IPR051813">
    <property type="entry name" value="HepT_RNase_toxin"/>
</dbReference>
<reference evidence="6 7" key="1">
    <citation type="submission" date="2020-08" db="EMBL/GenBank/DDBJ databases">
        <title>Genomic Encyclopedia of Type Strains, Phase III (KMG-III): the genomes of soil and plant-associated and newly described type strains.</title>
        <authorList>
            <person name="Whitman W."/>
        </authorList>
    </citation>
    <scope>NUCLEOTIDE SEQUENCE [LARGE SCALE GENOMIC DNA]</scope>
    <source>
        <strain evidence="6 7">CECT 3303</strain>
    </source>
</reference>
<comment type="caution">
    <text evidence="6">The sequence shown here is derived from an EMBL/GenBank/DDBJ whole genome shotgun (WGS) entry which is preliminary data.</text>
</comment>
<evidence type="ECO:0000313" key="6">
    <source>
        <dbReference type="EMBL" id="MBB5960778.1"/>
    </source>
</evidence>
<dbReference type="EMBL" id="JACHJJ010000001">
    <property type="protein sequence ID" value="MBB5960778.1"/>
    <property type="molecule type" value="Genomic_DNA"/>
</dbReference>
<keyword evidence="7" id="KW-1185">Reference proteome</keyword>
<dbReference type="GO" id="GO:0110001">
    <property type="term" value="C:toxin-antitoxin complex"/>
    <property type="evidence" value="ECO:0007669"/>
    <property type="project" value="InterPro"/>
</dbReference>
<protein>
    <submittedName>
        <fullName evidence="6">Uncharacterized protein with HEPN domain</fullName>
    </submittedName>
</protein>
<evidence type="ECO:0000256" key="5">
    <source>
        <dbReference type="ARBA" id="ARBA00022801"/>
    </source>
</evidence>
<dbReference type="GO" id="GO:0016787">
    <property type="term" value="F:hydrolase activity"/>
    <property type="evidence" value="ECO:0007669"/>
    <property type="project" value="UniProtKB-KW"/>
</dbReference>
<accession>A0A841CXB9</accession>